<dbReference type="EMBL" id="JANUBF010000009">
    <property type="protein sequence ID" value="MCS4036579.1"/>
    <property type="molecule type" value="Genomic_DNA"/>
</dbReference>
<organism evidence="4 7">
    <name type="scientific">Salinibacter ruber</name>
    <dbReference type="NCBI Taxonomy" id="146919"/>
    <lineage>
        <taxon>Bacteria</taxon>
        <taxon>Pseudomonadati</taxon>
        <taxon>Rhodothermota</taxon>
        <taxon>Rhodothermia</taxon>
        <taxon>Rhodothermales</taxon>
        <taxon>Salinibacteraceae</taxon>
        <taxon>Salinibacter</taxon>
    </lineage>
</organism>
<dbReference type="EMBL" id="JANTZM010000013">
    <property type="protein sequence ID" value="MCS4158640.1"/>
    <property type="molecule type" value="Genomic_DNA"/>
</dbReference>
<dbReference type="AlphaFoldDB" id="A0A9X2QMV5"/>
<feature type="region of interest" description="Disordered" evidence="1">
    <location>
        <begin position="1"/>
        <end position="20"/>
    </location>
</feature>
<accession>A0A9X2QMV5</accession>
<dbReference type="Proteomes" id="UP001155010">
    <property type="component" value="Unassembled WGS sequence"/>
</dbReference>
<evidence type="ECO:0000313" key="4">
    <source>
        <dbReference type="EMBL" id="MCS4036579.1"/>
    </source>
</evidence>
<dbReference type="Proteomes" id="UP001155110">
    <property type="component" value="Unassembled WGS sequence"/>
</dbReference>
<proteinExistence type="predicted"/>
<comment type="caution">
    <text evidence="4">The sequence shown here is derived from an EMBL/GenBank/DDBJ whole genome shotgun (WGS) entry which is preliminary data.</text>
</comment>
<gene>
    <name evidence="5" type="ORF">GGP45_002809</name>
    <name evidence="2" type="ORF">GGP82_002584</name>
    <name evidence="3" type="ORF">GGP83_001886</name>
    <name evidence="6" type="ORF">GGP99_002617</name>
    <name evidence="4" type="ORF">GGQ01_001642</name>
</gene>
<protein>
    <submittedName>
        <fullName evidence="4">Uncharacterized protein</fullName>
    </submittedName>
</protein>
<sequence length="116" mass="12182">MHHDSAKGPENQSSGPPGRLKRFGGIICGSAYIYSRALKASRAEIIRAVDGDDAVDTLVMVNGHRGTDHAGGSTNRIRSDAHPGCTGVDTVYIGVTPSQLRALADRVGATVTIRRA</sequence>
<name>A0A9X2QMV5_9BACT</name>
<dbReference type="Proteomes" id="UP001155144">
    <property type="component" value="Unassembled WGS sequence"/>
</dbReference>
<evidence type="ECO:0000313" key="2">
    <source>
        <dbReference type="EMBL" id="MCS3866015.1"/>
    </source>
</evidence>
<reference evidence="4" key="1">
    <citation type="submission" date="2022-08" db="EMBL/GenBank/DDBJ databases">
        <title>Genomic Encyclopedia of Type Strains, Phase V (KMG-V): Genome sequencing to study the core and pangenomes of soil and plant-associated prokaryotes.</title>
        <authorList>
            <person name="Whitman W."/>
        </authorList>
    </citation>
    <scope>NUCLEOTIDE SEQUENCE</scope>
    <source>
        <strain evidence="2">SP2016B</strain>
        <strain evidence="3">SP2017</strain>
        <strain evidence="6">SP3002</strain>
        <strain evidence="4">SP3012</strain>
        <strain evidence="5">SP3026</strain>
    </source>
</reference>
<evidence type="ECO:0000256" key="1">
    <source>
        <dbReference type="SAM" id="MobiDB-lite"/>
    </source>
</evidence>
<dbReference type="EMBL" id="JANUBB010000007">
    <property type="protein sequence ID" value="MCS3951930.1"/>
    <property type="molecule type" value="Genomic_DNA"/>
</dbReference>
<evidence type="ECO:0000313" key="3">
    <source>
        <dbReference type="EMBL" id="MCS3951930.1"/>
    </source>
</evidence>
<dbReference type="Proteomes" id="UP001155040">
    <property type="component" value="Unassembled WGS sequence"/>
</dbReference>
<dbReference type="EMBL" id="JANUBL010000006">
    <property type="protein sequence ID" value="MCS4122448.1"/>
    <property type="molecule type" value="Genomic_DNA"/>
</dbReference>
<evidence type="ECO:0000313" key="6">
    <source>
        <dbReference type="EMBL" id="MCS4158640.1"/>
    </source>
</evidence>
<dbReference type="Proteomes" id="UP001155034">
    <property type="component" value="Unassembled WGS sequence"/>
</dbReference>
<evidence type="ECO:0000313" key="5">
    <source>
        <dbReference type="EMBL" id="MCS4122448.1"/>
    </source>
</evidence>
<evidence type="ECO:0000313" key="7">
    <source>
        <dbReference type="Proteomes" id="UP001155040"/>
    </source>
</evidence>
<dbReference type="EMBL" id="JANTYZ010000008">
    <property type="protein sequence ID" value="MCS3866015.1"/>
    <property type="molecule type" value="Genomic_DNA"/>
</dbReference>
<dbReference type="RefSeq" id="WP_011404700.1">
    <property type="nucleotide sequence ID" value="NZ_CALTRV010000006.1"/>
</dbReference>